<dbReference type="PANTHER" id="PTHR31071">
    <property type="entry name" value="GB|AAF24581.1"/>
    <property type="match status" value="1"/>
</dbReference>
<keyword evidence="4" id="KW-1185">Reference proteome</keyword>
<gene>
    <name evidence="3" type="ORF">CARUB_v10023089mg</name>
</gene>
<dbReference type="EMBL" id="KB870808">
    <property type="protein sequence ID" value="EOA26994.1"/>
    <property type="molecule type" value="Genomic_DNA"/>
</dbReference>
<protein>
    <submittedName>
        <fullName evidence="3">Uncharacterized protein</fullName>
    </submittedName>
</protein>
<dbReference type="OrthoDB" id="670909at2759"/>
<dbReference type="KEGG" id="crb:17888213"/>
<feature type="compositionally biased region" description="Polar residues" evidence="2">
    <location>
        <begin position="402"/>
        <end position="415"/>
    </location>
</feature>
<organism evidence="3 4">
    <name type="scientific">Capsella rubella</name>
    <dbReference type="NCBI Taxonomy" id="81985"/>
    <lineage>
        <taxon>Eukaryota</taxon>
        <taxon>Viridiplantae</taxon>
        <taxon>Streptophyta</taxon>
        <taxon>Embryophyta</taxon>
        <taxon>Tracheophyta</taxon>
        <taxon>Spermatophyta</taxon>
        <taxon>Magnoliopsida</taxon>
        <taxon>eudicotyledons</taxon>
        <taxon>Gunneridae</taxon>
        <taxon>Pentapetalae</taxon>
        <taxon>rosids</taxon>
        <taxon>malvids</taxon>
        <taxon>Brassicales</taxon>
        <taxon>Brassicaceae</taxon>
        <taxon>Camelineae</taxon>
        <taxon>Capsella</taxon>
    </lineage>
</organism>
<dbReference type="eggNOG" id="ENOG502QSIG">
    <property type="taxonomic scope" value="Eukaryota"/>
</dbReference>
<feature type="compositionally biased region" description="Basic and acidic residues" evidence="2">
    <location>
        <begin position="454"/>
        <end position="474"/>
    </location>
</feature>
<feature type="coiled-coil region" evidence="1">
    <location>
        <begin position="196"/>
        <end position="230"/>
    </location>
</feature>
<evidence type="ECO:0000256" key="1">
    <source>
        <dbReference type="SAM" id="Coils"/>
    </source>
</evidence>
<accession>R0HC61</accession>
<reference evidence="4" key="1">
    <citation type="journal article" date="2013" name="Nat. Genet.">
        <title>The Capsella rubella genome and the genomic consequences of rapid mating system evolution.</title>
        <authorList>
            <person name="Slotte T."/>
            <person name="Hazzouri K.M."/>
            <person name="Agren J.A."/>
            <person name="Koenig D."/>
            <person name="Maumus F."/>
            <person name="Guo Y.L."/>
            <person name="Steige K."/>
            <person name="Platts A.E."/>
            <person name="Escobar J.S."/>
            <person name="Newman L.K."/>
            <person name="Wang W."/>
            <person name="Mandakova T."/>
            <person name="Vello E."/>
            <person name="Smith L.M."/>
            <person name="Henz S.R."/>
            <person name="Steffen J."/>
            <person name="Takuno S."/>
            <person name="Brandvain Y."/>
            <person name="Coop G."/>
            <person name="Andolfatto P."/>
            <person name="Hu T.T."/>
            <person name="Blanchette M."/>
            <person name="Clark R.M."/>
            <person name="Quesneville H."/>
            <person name="Nordborg M."/>
            <person name="Gaut B.S."/>
            <person name="Lysak M.A."/>
            <person name="Jenkins J."/>
            <person name="Grimwood J."/>
            <person name="Chapman J."/>
            <person name="Prochnik S."/>
            <person name="Shu S."/>
            <person name="Rokhsar D."/>
            <person name="Schmutz J."/>
            <person name="Weigel D."/>
            <person name="Wright S.I."/>
        </authorList>
    </citation>
    <scope>NUCLEOTIDE SEQUENCE [LARGE SCALE GENOMIC DNA]</scope>
    <source>
        <strain evidence="4">cv. Monte Gargano</strain>
    </source>
</reference>
<dbReference type="PANTHER" id="PTHR31071:SF60">
    <property type="entry name" value="(RAPE) HYPOTHETICAL PROTEIN"/>
    <property type="match status" value="1"/>
</dbReference>
<feature type="compositionally biased region" description="Basic and acidic residues" evidence="2">
    <location>
        <begin position="428"/>
        <end position="439"/>
    </location>
</feature>
<dbReference type="AlphaFoldDB" id="R0HC61"/>
<keyword evidence="1" id="KW-0175">Coiled coil</keyword>
<dbReference type="Proteomes" id="UP000029121">
    <property type="component" value="Unassembled WGS sequence"/>
</dbReference>
<evidence type="ECO:0000313" key="3">
    <source>
        <dbReference type="EMBL" id="EOA26994.1"/>
    </source>
</evidence>
<proteinExistence type="predicted"/>
<feature type="region of interest" description="Disordered" evidence="2">
    <location>
        <begin position="350"/>
        <end position="375"/>
    </location>
</feature>
<dbReference type="STRING" id="81985.R0HC61"/>
<name>R0HC61_9BRAS</name>
<evidence type="ECO:0000313" key="4">
    <source>
        <dbReference type="Proteomes" id="UP000029121"/>
    </source>
</evidence>
<feature type="region of interest" description="Disordered" evidence="2">
    <location>
        <begin position="1"/>
        <end position="39"/>
    </location>
</feature>
<dbReference type="InterPro" id="IPR043424">
    <property type="entry name" value="BLT-like"/>
</dbReference>
<feature type="region of interest" description="Disordered" evidence="2">
    <location>
        <begin position="396"/>
        <end position="491"/>
    </location>
</feature>
<sequence>MEKECEEGEMEKKLRRSFTGYSRRAAPSTPPPTWRLEFSPPHRVGASSAAVETKEFLTNPEVSVRKLCADLWETEQFRQRIGLRRCRRRDSDVVSPSCGPLHDHQPPSRGSLRRQIVATCDHGLVRRNGDLLQPISPASCTSSSLEVVMRRPAFSQTGSSVVKSASYGLGSSTKLLKVLNRIWSLEEQNTANMSLVRALKMELDECRAEIKEVQQREKQSDRRGRKLKEEEAKEVKGVFRSMKKDLDDERKIRKQSETLHRKLTREVCEAKHCLSKALKDLEKERQERVVVENLCDEFAKAVKDYEDKARRVGNKSPMSDKVIVQIAEVWNDQRLQMKLEEDDKGIETFLRRKEKSRSHSSKGSGLRAKPDDSVSMHQRVCLKELEEGIGKRTRRDNKLQLKKSSGQVLNLSMSSEGDKIYPESSPRTVDDHENEEKSRTFSRIRQRNVNVAMGEDKHRTLKDKLMEARVESRRLRSPLKPELSPSDLVQG</sequence>
<evidence type="ECO:0000256" key="2">
    <source>
        <dbReference type="SAM" id="MobiDB-lite"/>
    </source>
</evidence>